<keyword evidence="4 7" id="KW-0548">Nucleotidyltransferase</keyword>
<dbReference type="InterPro" id="IPR012162">
    <property type="entry name" value="PNPase"/>
</dbReference>
<dbReference type="InterPro" id="IPR027408">
    <property type="entry name" value="PNPase/RNase_PH_dom_sf"/>
</dbReference>
<dbReference type="InterPro" id="IPR015848">
    <property type="entry name" value="PNPase_PH_RNA-bd_bac/org-type"/>
</dbReference>
<reference evidence="9 10" key="1">
    <citation type="journal article" date="2022" name="Nat. Microbiol.">
        <title>The microbiome of a bacterivorous marine choanoflagellate contains a resource-demanding obligate bacterial associate.</title>
        <authorList>
            <person name="Needham D.M."/>
            <person name="Poirier C."/>
            <person name="Bachy C."/>
            <person name="George E.E."/>
            <person name="Wilken S."/>
            <person name="Yung C.C.M."/>
            <person name="Limardo A.J."/>
            <person name="Morando M."/>
            <person name="Sudek L."/>
            <person name="Malmstrom R.R."/>
            <person name="Keeling P.J."/>
            <person name="Santoro A.E."/>
            <person name="Worden A.Z."/>
        </authorList>
    </citation>
    <scope>NUCLEOTIDE SEQUENCE [LARGE SCALE GENOMIC DNA]</scope>
    <source>
        <strain evidence="9 10">Comchoano-2</strain>
    </source>
</reference>
<dbReference type="Pfam" id="PF03726">
    <property type="entry name" value="PNPase"/>
    <property type="match status" value="1"/>
</dbReference>
<evidence type="ECO:0000256" key="7">
    <source>
        <dbReference type="HAMAP-Rule" id="MF_01595"/>
    </source>
</evidence>
<organism evidence="9 10">
    <name type="scientific">Candidatus Synchoanobacter obligatus</name>
    <dbReference type="NCBI Taxonomy" id="2919597"/>
    <lineage>
        <taxon>Bacteria</taxon>
        <taxon>Pseudomonadati</taxon>
        <taxon>Pseudomonadota</taxon>
        <taxon>Gammaproteobacteria</taxon>
        <taxon>Candidatus Comchoanobacterales</taxon>
        <taxon>Candidatus Comchoanobacteraceae</taxon>
        <taxon>Candidatus Synchoanobacter</taxon>
    </lineage>
</organism>
<dbReference type="SUPFAM" id="SSF55666">
    <property type="entry name" value="Ribonuclease PH domain 2-like"/>
    <property type="match status" value="2"/>
</dbReference>
<feature type="domain" description="S1 motif" evidence="8">
    <location>
        <begin position="636"/>
        <end position="704"/>
    </location>
</feature>
<dbReference type="PROSITE" id="PS50084">
    <property type="entry name" value="KH_TYPE_1"/>
    <property type="match status" value="1"/>
</dbReference>
<dbReference type="InterPro" id="IPR003029">
    <property type="entry name" value="S1_domain"/>
</dbReference>
<dbReference type="InterPro" id="IPR036612">
    <property type="entry name" value="KH_dom_type_1_sf"/>
</dbReference>
<dbReference type="NCBIfam" id="TIGR03591">
    <property type="entry name" value="polynuc_phos"/>
    <property type="match status" value="1"/>
</dbReference>
<comment type="subunit">
    <text evidence="7">Component of the RNA degradosome, which is a multiprotein complex involved in RNA processing and mRNA degradation.</text>
</comment>
<dbReference type="InterPro" id="IPR015847">
    <property type="entry name" value="ExoRNase_PH_dom2"/>
</dbReference>
<dbReference type="HAMAP" id="MF_01595">
    <property type="entry name" value="PNPase"/>
    <property type="match status" value="1"/>
</dbReference>
<comment type="subcellular location">
    <subcellularLocation>
        <location evidence="7">Cytoplasm</location>
    </subcellularLocation>
</comment>
<dbReference type="NCBIfam" id="NF008805">
    <property type="entry name" value="PRK11824.1"/>
    <property type="match status" value="1"/>
</dbReference>
<dbReference type="CDD" id="cd04472">
    <property type="entry name" value="S1_PNPase"/>
    <property type="match status" value="1"/>
</dbReference>
<dbReference type="EC" id="2.7.7.8" evidence="7"/>
<dbReference type="InterPro" id="IPR036345">
    <property type="entry name" value="ExoRNase_PH_dom2_sf"/>
</dbReference>
<keyword evidence="10" id="KW-1185">Reference proteome</keyword>
<dbReference type="PANTHER" id="PTHR11252">
    <property type="entry name" value="POLYRIBONUCLEOTIDE NUCLEOTIDYLTRANSFERASE"/>
    <property type="match status" value="1"/>
</dbReference>
<dbReference type="Gene3D" id="2.40.50.140">
    <property type="entry name" value="Nucleic acid-binding proteins"/>
    <property type="match status" value="1"/>
</dbReference>
<dbReference type="Pfam" id="PF01138">
    <property type="entry name" value="RNase_PH"/>
    <property type="match status" value="2"/>
</dbReference>
<dbReference type="Pfam" id="PF00013">
    <property type="entry name" value="KH_1"/>
    <property type="match status" value="1"/>
</dbReference>
<comment type="catalytic activity">
    <reaction evidence="7">
        <text>RNA(n+1) + phosphate = RNA(n) + a ribonucleoside 5'-diphosphate</text>
        <dbReference type="Rhea" id="RHEA:22096"/>
        <dbReference type="Rhea" id="RHEA-COMP:14527"/>
        <dbReference type="Rhea" id="RHEA-COMP:17342"/>
        <dbReference type="ChEBI" id="CHEBI:43474"/>
        <dbReference type="ChEBI" id="CHEBI:57930"/>
        <dbReference type="ChEBI" id="CHEBI:140395"/>
        <dbReference type="EC" id="2.7.7.8"/>
    </reaction>
</comment>
<dbReference type="Pfam" id="PF03725">
    <property type="entry name" value="RNase_PH_C"/>
    <property type="match status" value="1"/>
</dbReference>
<dbReference type="EMBL" id="JAKUDN010000001">
    <property type="protein sequence ID" value="MCP8351934.1"/>
    <property type="molecule type" value="Genomic_DNA"/>
</dbReference>
<dbReference type="PANTHER" id="PTHR11252:SF0">
    <property type="entry name" value="POLYRIBONUCLEOTIDE NUCLEOTIDYLTRANSFERASE 1, MITOCHONDRIAL"/>
    <property type="match status" value="1"/>
</dbReference>
<dbReference type="CDD" id="cd11364">
    <property type="entry name" value="RNase_PH_PNPase_2"/>
    <property type="match status" value="1"/>
</dbReference>
<evidence type="ECO:0000256" key="1">
    <source>
        <dbReference type="ARBA" id="ARBA00007404"/>
    </source>
</evidence>
<dbReference type="SUPFAM" id="SSF54211">
    <property type="entry name" value="Ribosomal protein S5 domain 2-like"/>
    <property type="match status" value="2"/>
</dbReference>
<evidence type="ECO:0000256" key="2">
    <source>
        <dbReference type="ARBA" id="ARBA00022490"/>
    </source>
</evidence>
<evidence type="ECO:0000256" key="4">
    <source>
        <dbReference type="ARBA" id="ARBA00022695"/>
    </source>
</evidence>
<dbReference type="SMART" id="SM00322">
    <property type="entry name" value="KH"/>
    <property type="match status" value="1"/>
</dbReference>
<dbReference type="InterPro" id="IPR001247">
    <property type="entry name" value="ExoRNase_PH_dom1"/>
</dbReference>
<sequence>MTTAKYASLSNKLQTSFQFGNQTVTLTADYLAKQANASVLIQMGDTCVHIAITTGPSPENTDFLPLMVTAVRRHYSTGQIAGGYIKRENTRGTEDEILLSRLIDRAIRPLFPDNFNDEVQVYCYIMSVDPNVTPDVPAFLGVSAALAISNLPFNDIISAIKIGREGDNYTVNPSNQELASSSMNLFLAAKGGESGDGIIMIEASANEISEDQALSAIPFGIESMRPVFDGIQEFQKAYKAKHPSFAKRAAPAPKDFSELIELLKEEAHASYETAYKITNKLERKEKIKADHKALIKKHEEQHAPQLLTEALERINKQWVRDFMFSQKQRIDGRQFTEIRPIESETSVLPRVHGDCVFQRGETQTYVAATLAAVGKGENYESLIGEESKRDFMLYYNFPPYCVGEVGRMGPPKRREIGHGNLARRALIAVLPNQEVFPYTIRVVSETMESNGSSSMATVCGATLSMMAAGVPISKPVAGIAMGLLKSDSDQCILSDILGDEDHLGDMDLKVAGTDSGITALQMDIKIDGITHDMLVSALNQAKEGRLHILGEMSKTLSAVQEVSPLAPRMINFNIKTDKIREVIGKGGAVIREIIERFGVEIDITDDGSVTISAVDGAAGEACKAHILDLVSELEVGQVFEGKITKILDFGAVVDLSGGKDGFLHISQISHQRVNNIHDYLSLGQNVKVKVSEIDRNNKVRLSMKEFESEQTSE</sequence>
<dbReference type="InterPro" id="IPR020568">
    <property type="entry name" value="Ribosomal_Su5_D2-typ_SF"/>
</dbReference>
<comment type="similarity">
    <text evidence="1 7">Belongs to the polyribonucleotide nucleotidyltransferase family.</text>
</comment>
<dbReference type="PROSITE" id="PS50126">
    <property type="entry name" value="S1"/>
    <property type="match status" value="1"/>
</dbReference>
<accession>A0ABT1L4A0</accession>
<comment type="function">
    <text evidence="7">Involved in mRNA degradation. Catalyzes the phosphorolysis of single-stranded polyribonucleotides processively in the 3'- to 5'-direction.</text>
</comment>
<evidence type="ECO:0000256" key="5">
    <source>
        <dbReference type="ARBA" id="ARBA00022842"/>
    </source>
</evidence>
<dbReference type="SUPFAM" id="SSF50249">
    <property type="entry name" value="Nucleic acid-binding proteins"/>
    <property type="match status" value="1"/>
</dbReference>
<keyword evidence="5 7" id="KW-0460">Magnesium</keyword>
<dbReference type="PIRSF" id="PIRSF005499">
    <property type="entry name" value="PNPase"/>
    <property type="match status" value="1"/>
</dbReference>
<dbReference type="GO" id="GO:0004654">
    <property type="term" value="F:polyribonucleotide nucleotidyltransferase activity"/>
    <property type="evidence" value="ECO:0007669"/>
    <property type="project" value="UniProtKB-EC"/>
</dbReference>
<evidence type="ECO:0000256" key="6">
    <source>
        <dbReference type="ARBA" id="ARBA00022884"/>
    </source>
</evidence>
<dbReference type="InterPro" id="IPR012340">
    <property type="entry name" value="NA-bd_OB-fold"/>
</dbReference>
<keyword evidence="2 7" id="KW-0963">Cytoplasm</keyword>
<proteinExistence type="inferred from homology"/>
<feature type="binding site" evidence="7">
    <location>
        <position position="507"/>
    </location>
    <ligand>
        <name>Mg(2+)</name>
        <dbReference type="ChEBI" id="CHEBI:18420"/>
    </ligand>
</feature>
<dbReference type="RefSeq" id="WP_258569042.1">
    <property type="nucleotide sequence ID" value="NZ_JAKUDN010000001.1"/>
</dbReference>
<keyword evidence="7" id="KW-0479">Metal-binding</keyword>
<comment type="caution">
    <text evidence="9">The sequence shown here is derived from an EMBL/GenBank/DDBJ whole genome shotgun (WGS) entry which is preliminary data.</text>
</comment>
<feature type="binding site" evidence="7">
    <location>
        <position position="501"/>
    </location>
    <ligand>
        <name>Mg(2+)</name>
        <dbReference type="ChEBI" id="CHEBI:18420"/>
    </ligand>
</feature>
<protein>
    <recommendedName>
        <fullName evidence="7">Polyribonucleotide nucleotidyltransferase</fullName>
        <ecNumber evidence="7">2.7.7.8</ecNumber>
    </recommendedName>
    <alternativeName>
        <fullName evidence="7">Polynucleotide phosphorylase</fullName>
        <shortName evidence="7">PNPase</shortName>
    </alternativeName>
</protein>
<dbReference type="Proteomes" id="UP001320768">
    <property type="component" value="Unassembled WGS sequence"/>
</dbReference>
<gene>
    <name evidence="7" type="primary">pnp</name>
    <name evidence="9" type="ORF">MKS91_01320</name>
</gene>
<dbReference type="SMART" id="SM00316">
    <property type="entry name" value="S1"/>
    <property type="match status" value="1"/>
</dbReference>
<dbReference type="InterPro" id="IPR004087">
    <property type="entry name" value="KH_dom"/>
</dbReference>
<name>A0ABT1L4A0_9GAMM</name>
<dbReference type="SUPFAM" id="SSF54791">
    <property type="entry name" value="Eukaryotic type KH-domain (KH-domain type I)"/>
    <property type="match status" value="1"/>
</dbReference>
<dbReference type="InterPro" id="IPR004088">
    <property type="entry name" value="KH_dom_type_1"/>
</dbReference>
<evidence type="ECO:0000259" key="8">
    <source>
        <dbReference type="PROSITE" id="PS50126"/>
    </source>
</evidence>
<keyword evidence="3 7" id="KW-0808">Transferase</keyword>
<comment type="cofactor">
    <cofactor evidence="7">
        <name>Mg(2+)</name>
        <dbReference type="ChEBI" id="CHEBI:18420"/>
    </cofactor>
</comment>
<evidence type="ECO:0000313" key="10">
    <source>
        <dbReference type="Proteomes" id="UP001320768"/>
    </source>
</evidence>
<dbReference type="Gene3D" id="3.30.230.70">
    <property type="entry name" value="GHMP Kinase, N-terminal domain"/>
    <property type="match status" value="2"/>
</dbReference>
<dbReference type="CDD" id="cd02393">
    <property type="entry name" value="KH-I_PNPase"/>
    <property type="match status" value="1"/>
</dbReference>
<dbReference type="Gene3D" id="3.30.1370.10">
    <property type="entry name" value="K Homology domain, type 1"/>
    <property type="match status" value="1"/>
</dbReference>
<keyword evidence="6 7" id="KW-0694">RNA-binding</keyword>
<dbReference type="Pfam" id="PF00575">
    <property type="entry name" value="S1"/>
    <property type="match status" value="1"/>
</dbReference>
<evidence type="ECO:0000256" key="3">
    <source>
        <dbReference type="ARBA" id="ARBA00022679"/>
    </source>
</evidence>
<evidence type="ECO:0000313" key="9">
    <source>
        <dbReference type="EMBL" id="MCP8351934.1"/>
    </source>
</evidence>